<proteinExistence type="predicted"/>
<dbReference type="Proteomes" id="UP001487740">
    <property type="component" value="Unassembled WGS sequence"/>
</dbReference>
<gene>
    <name evidence="1" type="ORF">O3P69_010368</name>
</gene>
<accession>A0AAW0TTD6</accession>
<protein>
    <submittedName>
        <fullName evidence="1">Uncharacterized protein</fullName>
    </submittedName>
</protein>
<evidence type="ECO:0000313" key="2">
    <source>
        <dbReference type="Proteomes" id="UP001487740"/>
    </source>
</evidence>
<evidence type="ECO:0000313" key="1">
    <source>
        <dbReference type="EMBL" id="KAK8390624.1"/>
    </source>
</evidence>
<reference evidence="1 2" key="1">
    <citation type="submission" date="2023-03" db="EMBL/GenBank/DDBJ databases">
        <title>High-quality genome of Scylla paramamosain provides insights in environmental adaptation.</title>
        <authorList>
            <person name="Zhang L."/>
        </authorList>
    </citation>
    <scope>NUCLEOTIDE SEQUENCE [LARGE SCALE GENOMIC DNA]</scope>
    <source>
        <strain evidence="1">LZ_2023a</strain>
        <tissue evidence="1">Muscle</tissue>
    </source>
</reference>
<sequence length="66" mass="7153">MQHYPSCSIGAVPCWAWVRRRAGSGRAAAPPPRQILAGQCQAQYGFTDALVTFPKHIFATIPEVVA</sequence>
<dbReference type="AlphaFoldDB" id="A0AAW0TTD6"/>
<keyword evidence="2" id="KW-1185">Reference proteome</keyword>
<comment type="caution">
    <text evidence="1">The sequence shown here is derived from an EMBL/GenBank/DDBJ whole genome shotgun (WGS) entry which is preliminary data.</text>
</comment>
<organism evidence="1 2">
    <name type="scientific">Scylla paramamosain</name>
    <name type="common">Mud crab</name>
    <dbReference type="NCBI Taxonomy" id="85552"/>
    <lineage>
        <taxon>Eukaryota</taxon>
        <taxon>Metazoa</taxon>
        <taxon>Ecdysozoa</taxon>
        <taxon>Arthropoda</taxon>
        <taxon>Crustacea</taxon>
        <taxon>Multicrustacea</taxon>
        <taxon>Malacostraca</taxon>
        <taxon>Eumalacostraca</taxon>
        <taxon>Eucarida</taxon>
        <taxon>Decapoda</taxon>
        <taxon>Pleocyemata</taxon>
        <taxon>Brachyura</taxon>
        <taxon>Eubrachyura</taxon>
        <taxon>Portunoidea</taxon>
        <taxon>Portunidae</taxon>
        <taxon>Portuninae</taxon>
        <taxon>Scylla</taxon>
    </lineage>
</organism>
<name>A0AAW0TTD6_SCYPA</name>
<dbReference type="EMBL" id="JARAKH010000025">
    <property type="protein sequence ID" value="KAK8390624.1"/>
    <property type="molecule type" value="Genomic_DNA"/>
</dbReference>